<dbReference type="InterPro" id="IPR036236">
    <property type="entry name" value="Znf_C2H2_sf"/>
</dbReference>
<evidence type="ECO:0000256" key="1">
    <source>
        <dbReference type="ARBA" id="ARBA00022723"/>
    </source>
</evidence>
<protein>
    <recommendedName>
        <fullName evidence="6">C2H2-type domain-containing protein</fullName>
    </recommendedName>
</protein>
<dbReference type="STRING" id="215637.A0A4P9ZVH2"/>
<evidence type="ECO:0000313" key="8">
    <source>
        <dbReference type="Proteomes" id="UP000268162"/>
    </source>
</evidence>
<dbReference type="GO" id="GO:0008270">
    <property type="term" value="F:zinc ion binding"/>
    <property type="evidence" value="ECO:0007669"/>
    <property type="project" value="UniProtKB-KW"/>
</dbReference>
<evidence type="ECO:0000256" key="3">
    <source>
        <dbReference type="ARBA" id="ARBA00022833"/>
    </source>
</evidence>
<dbReference type="SUPFAM" id="SSF57667">
    <property type="entry name" value="beta-beta-alpha zinc fingers"/>
    <property type="match status" value="2"/>
</dbReference>
<dbReference type="InterPro" id="IPR040048">
    <property type="entry name" value="ZNF277"/>
</dbReference>
<dbReference type="PROSITE" id="PS00028">
    <property type="entry name" value="ZINC_FINGER_C2H2_1"/>
    <property type="match status" value="1"/>
</dbReference>
<evidence type="ECO:0000313" key="7">
    <source>
        <dbReference type="EMBL" id="RKP37626.1"/>
    </source>
</evidence>
<gene>
    <name evidence="7" type="ORF">BJ085DRAFT_19766</name>
</gene>
<dbReference type="Gene3D" id="3.30.160.60">
    <property type="entry name" value="Classic Zinc Finger"/>
    <property type="match status" value="1"/>
</dbReference>
<keyword evidence="3" id="KW-0862">Zinc</keyword>
<keyword evidence="1" id="KW-0479">Metal-binding</keyword>
<evidence type="ECO:0000256" key="2">
    <source>
        <dbReference type="ARBA" id="ARBA00022771"/>
    </source>
</evidence>
<sequence length="456" mass="51705">ENDADDDDDDDDDDEEEDIEAVFPPVSFLVLCPFSNCPDDTLPLTQPSQLTNHLNDCHGLVFKNIQHMVFSLQKYLDSWAEKLQAAEADPATLPAGVATTTSTTTVVTAGSNYLIDASQCPADLELRTDLQKGKLNEILQTQARERQTDSPQSRKCLFCKQMCENRYRLFRHMFTEHNFNIGLPDNLVDVNEFLTILETKLAELQCLYCEKTFTSTAVLRKHMRKKKHFKISARNRLYDRFYIVNFLEPGKNWENFENEVYDSGHLNANLNDDDEDGEGWGDWQEDDTSPENTMCLFDNTVAASPADACDHMREAHGFDLPALRRARGLDFYQTIRLINFIRRQTGRGVCMACDTEVAGAGPEGSSDSITPLAKHMAENGCFTSLPAADHPFWEDVQYLFPTYENDPLLMWFDDSWSDEEAEEAAAEVETEPKEYKAVQADVPLEKVIETLAQATI</sequence>
<accession>A0A4P9ZVH2</accession>
<name>A0A4P9ZVH2_9FUNG</name>
<dbReference type="InterPro" id="IPR013087">
    <property type="entry name" value="Znf_C2H2_type"/>
</dbReference>
<dbReference type="Proteomes" id="UP000268162">
    <property type="component" value="Unassembled WGS sequence"/>
</dbReference>
<dbReference type="PANTHER" id="PTHR13267:SF3">
    <property type="entry name" value="ZINC FINGER PROTEIN 277"/>
    <property type="match status" value="1"/>
</dbReference>
<keyword evidence="8" id="KW-1185">Reference proteome</keyword>
<proteinExistence type="inferred from homology"/>
<evidence type="ECO:0000259" key="6">
    <source>
        <dbReference type="PROSITE" id="PS50157"/>
    </source>
</evidence>
<keyword evidence="2 5" id="KW-0863">Zinc-finger</keyword>
<evidence type="ECO:0000256" key="4">
    <source>
        <dbReference type="ARBA" id="ARBA00034119"/>
    </source>
</evidence>
<comment type="similarity">
    <text evidence="4">Belongs to the ZNF277 family.</text>
</comment>
<dbReference type="Pfam" id="PF12756">
    <property type="entry name" value="zf-C2H2_2"/>
    <property type="match status" value="2"/>
</dbReference>
<dbReference type="PROSITE" id="PS50157">
    <property type="entry name" value="ZINC_FINGER_C2H2_2"/>
    <property type="match status" value="1"/>
</dbReference>
<organism evidence="7 8">
    <name type="scientific">Dimargaris cristalligena</name>
    <dbReference type="NCBI Taxonomy" id="215637"/>
    <lineage>
        <taxon>Eukaryota</taxon>
        <taxon>Fungi</taxon>
        <taxon>Fungi incertae sedis</taxon>
        <taxon>Zoopagomycota</taxon>
        <taxon>Kickxellomycotina</taxon>
        <taxon>Dimargaritomycetes</taxon>
        <taxon>Dimargaritales</taxon>
        <taxon>Dimargaritaceae</taxon>
        <taxon>Dimargaris</taxon>
    </lineage>
</organism>
<dbReference type="AlphaFoldDB" id="A0A4P9ZVH2"/>
<dbReference type="EMBL" id="ML002468">
    <property type="protein sequence ID" value="RKP37626.1"/>
    <property type="molecule type" value="Genomic_DNA"/>
</dbReference>
<dbReference type="SMART" id="SM00355">
    <property type="entry name" value="ZnF_C2H2"/>
    <property type="match status" value="3"/>
</dbReference>
<evidence type="ECO:0000256" key="5">
    <source>
        <dbReference type="PROSITE-ProRule" id="PRU00042"/>
    </source>
</evidence>
<dbReference type="PANTHER" id="PTHR13267">
    <property type="entry name" value="ZINC FINGER PROTEIN 277"/>
    <property type="match status" value="1"/>
</dbReference>
<feature type="non-terminal residue" evidence="7">
    <location>
        <position position="1"/>
    </location>
</feature>
<reference evidence="8" key="1">
    <citation type="journal article" date="2018" name="Nat. Microbiol.">
        <title>Leveraging single-cell genomics to expand the fungal tree of life.</title>
        <authorList>
            <person name="Ahrendt S.R."/>
            <person name="Quandt C.A."/>
            <person name="Ciobanu D."/>
            <person name="Clum A."/>
            <person name="Salamov A."/>
            <person name="Andreopoulos B."/>
            <person name="Cheng J.F."/>
            <person name="Woyke T."/>
            <person name="Pelin A."/>
            <person name="Henrissat B."/>
            <person name="Reynolds N.K."/>
            <person name="Benny G.L."/>
            <person name="Smith M.E."/>
            <person name="James T.Y."/>
            <person name="Grigoriev I.V."/>
        </authorList>
    </citation>
    <scope>NUCLEOTIDE SEQUENCE [LARGE SCALE GENOMIC DNA]</scope>
    <source>
        <strain evidence="8">RSA 468</strain>
    </source>
</reference>
<feature type="domain" description="C2H2-type" evidence="6">
    <location>
        <begin position="204"/>
        <end position="228"/>
    </location>
</feature>
<dbReference type="InterPro" id="IPR041661">
    <property type="entry name" value="ZN622/Rei1/Reh1_Znf-C2H2"/>
</dbReference>